<dbReference type="AlphaFoldDB" id="A0AAE6P1M7"/>
<feature type="region of interest" description="Disordered" evidence="3">
    <location>
        <begin position="72"/>
        <end position="322"/>
    </location>
</feature>
<evidence type="ECO:0000259" key="4">
    <source>
        <dbReference type="PROSITE" id="PS51781"/>
    </source>
</evidence>
<evidence type="ECO:0000256" key="1">
    <source>
        <dbReference type="ARBA" id="ARBA00010266"/>
    </source>
</evidence>
<dbReference type="Gene3D" id="1.10.530.10">
    <property type="match status" value="1"/>
</dbReference>
<dbReference type="GO" id="GO:0004040">
    <property type="term" value="F:amidase activity"/>
    <property type="evidence" value="ECO:0007669"/>
    <property type="project" value="InterPro"/>
</dbReference>
<feature type="compositionally biased region" description="Polar residues" evidence="3">
    <location>
        <begin position="76"/>
        <end position="154"/>
    </location>
</feature>
<dbReference type="RefSeq" id="WP_010021182.1">
    <property type="nucleotide sequence ID" value="NZ_AZDS01000001.1"/>
</dbReference>
<sequence>MNKYVKKHNQMAISTGETKRRNKLVKTKKGWMKVAMGSIFASAALLTFNLNSPVNADKANTATISQSVQASQAQSGNGVSTTQTSGSNQVQNQPEASKSSENTSKTVEQSQVEPASGETNQEVNKTSENVHTPTVQKNDSDQSNTGSETTSDSVKNNDTKDTTDKASSNNSQTVAQASQQPVNADQATQTKSTDTNSTEAKATDSQQVATKGSQDQKEANAKQQAEQDSKNNADQPQVSQATKADSTKDSQSAADNQQATKDSKLTDNTNNKNQVADKNDNQQQNADQNQNVNLKADVATPDNKIGPGYYDSSVDNNVNKNVQRPSQYTNFNVSNNTNLVSYTQDFINKVTPGAIAGWKKYGVLPSVSIAQAIIESGWGRSGLAVKGNNLFGIKGSYDGQSIYFPTQEYINGQWVTVQAAFRLYPSWSASIEDHGAFLRDNPRYNNLLGVRDYESVAYDLQYDGYATDPSYAQTLINCVRNYGLDSIDKVAFQDEGNPLPAPDVKSTSGTYTFNQTTNIRTSPSLSAPVVGQYKAGESVIYNGTVDADGYTWLRYKSYSGDDLYVAKVSDAPASNPESNVKSENGTYTFGQTTNIRTAPSTSSQVVGQYDAGEKVVYDGTIKADGYTWLRYRASSGAYRYVAKIGNTSAPKEDTNVNSASGRYTFGQTTNIRTAPSTSSQVVGQYDAGESVTYDGTVDADGYTWLRYRASSGSYRYVAKIGNDSSSTSTPNSQPNVTEASGTYTFGQTTNVRTSPNTNSQVVGQYDAGERVVYDGKVIANGYTWLRYRGGSGAYRYVAELGNGSGASTSHSDVTSASGRYTFRNTTNIRTSPNTNSQVVGQYDAGESVVYDGKVIANGYTWLRYRAASGAYRYVAATN</sequence>
<feature type="region of interest" description="Disordered" evidence="3">
    <location>
        <begin position="1"/>
        <end position="21"/>
    </location>
</feature>
<name>A0AAE6P1M7_9LACO</name>
<feature type="compositionally biased region" description="Low complexity" evidence="3">
    <location>
        <begin position="281"/>
        <end position="293"/>
    </location>
</feature>
<evidence type="ECO:0000256" key="3">
    <source>
        <dbReference type="SAM" id="MobiDB-lite"/>
    </source>
</evidence>
<organism evidence="5 6">
    <name type="scientific">Fructilactobacillus fructivorans</name>
    <dbReference type="NCBI Taxonomy" id="1614"/>
    <lineage>
        <taxon>Bacteria</taxon>
        <taxon>Bacillati</taxon>
        <taxon>Bacillota</taxon>
        <taxon>Bacilli</taxon>
        <taxon>Lactobacillales</taxon>
        <taxon>Lactobacillaceae</taxon>
        <taxon>Fructilactobacillus</taxon>
    </lineage>
</organism>
<dbReference type="KEGG" id="lfv:LF543_04310"/>
<dbReference type="Gene3D" id="2.10.70.40">
    <property type="entry name" value="peptidoglycan hydrolase"/>
    <property type="match status" value="1"/>
</dbReference>
<accession>A0AAE6P1M7</accession>
<comment type="similarity">
    <text evidence="1">Belongs to the glycosyl hydrolase 73 family.</text>
</comment>
<dbReference type="InterPro" id="IPR003646">
    <property type="entry name" value="SH3-like_bac-type"/>
</dbReference>
<dbReference type="Pfam" id="PF08460">
    <property type="entry name" value="SH3_5"/>
    <property type="match status" value="5"/>
</dbReference>
<dbReference type="SMART" id="SM00287">
    <property type="entry name" value="SH3b"/>
    <property type="match status" value="5"/>
</dbReference>
<dbReference type="EMBL" id="CP045562">
    <property type="protein sequence ID" value="QFX92828.1"/>
    <property type="molecule type" value="Genomic_DNA"/>
</dbReference>
<dbReference type="SMART" id="SM00047">
    <property type="entry name" value="LYZ2"/>
    <property type="match status" value="1"/>
</dbReference>
<proteinExistence type="inferred from homology"/>
<dbReference type="PANTHER" id="PTHR33308">
    <property type="entry name" value="PEPTIDOGLYCAN HYDROLASE FLGJ"/>
    <property type="match status" value="1"/>
</dbReference>
<dbReference type="Gene3D" id="2.30.30.40">
    <property type="entry name" value="SH3 Domains"/>
    <property type="match status" value="5"/>
</dbReference>
<evidence type="ECO:0000313" key="5">
    <source>
        <dbReference type="EMBL" id="QFX92828.1"/>
    </source>
</evidence>
<evidence type="ECO:0000313" key="6">
    <source>
        <dbReference type="Proteomes" id="UP000327194"/>
    </source>
</evidence>
<dbReference type="Pfam" id="PF01832">
    <property type="entry name" value="Glucosaminidase"/>
    <property type="match status" value="1"/>
</dbReference>
<feature type="compositionally biased region" description="Basic and acidic residues" evidence="3">
    <location>
        <begin position="155"/>
        <end position="164"/>
    </location>
</feature>
<protein>
    <submittedName>
        <fullName evidence="5">SH3 domain-containing protein</fullName>
    </submittedName>
</protein>
<dbReference type="PROSITE" id="PS51781">
    <property type="entry name" value="SH3B"/>
    <property type="match status" value="1"/>
</dbReference>
<feature type="compositionally biased region" description="Low complexity" evidence="3">
    <location>
        <begin position="724"/>
        <end position="735"/>
    </location>
</feature>
<dbReference type="Proteomes" id="UP000327194">
    <property type="component" value="Chromosome"/>
</dbReference>
<dbReference type="InterPro" id="IPR002901">
    <property type="entry name" value="MGlyc_endo_b_GlcNAc-like_dom"/>
</dbReference>
<feature type="compositionally biased region" description="Basic and acidic residues" evidence="3">
    <location>
        <begin position="214"/>
        <end position="231"/>
    </location>
</feature>
<feature type="compositionally biased region" description="Low complexity" evidence="3">
    <location>
        <begin position="311"/>
        <end position="322"/>
    </location>
</feature>
<feature type="region of interest" description="Disordered" evidence="3">
    <location>
        <begin position="721"/>
        <end position="741"/>
    </location>
</feature>
<feature type="compositionally biased region" description="Polar residues" evidence="3">
    <location>
        <begin position="232"/>
        <end position="260"/>
    </location>
</feature>
<feature type="domain" description="SH3b" evidence="4">
    <location>
        <begin position="582"/>
        <end position="650"/>
    </location>
</feature>
<feature type="compositionally biased region" description="Polar residues" evidence="3">
    <location>
        <begin position="165"/>
        <end position="213"/>
    </location>
</feature>
<dbReference type="InterPro" id="IPR051056">
    <property type="entry name" value="Glycosyl_Hydrolase_73"/>
</dbReference>
<keyword evidence="2" id="KW-0378">Hydrolase</keyword>
<dbReference type="PANTHER" id="PTHR33308:SF9">
    <property type="entry name" value="PEPTIDOGLYCAN HYDROLASE FLGJ"/>
    <property type="match status" value="1"/>
</dbReference>
<evidence type="ECO:0000256" key="2">
    <source>
        <dbReference type="ARBA" id="ARBA00022801"/>
    </source>
</evidence>
<reference evidence="5 6" key="1">
    <citation type="submission" date="2019-10" db="EMBL/GenBank/DDBJ databases">
        <title>Genome sequencing of Lactobacillus fructivorans.</title>
        <authorList>
            <person name="Kim K."/>
        </authorList>
    </citation>
    <scope>NUCLEOTIDE SEQUENCE [LARGE SCALE GENOMIC DNA]</scope>
    <source>
        <strain evidence="5 6">LF543</strain>
    </source>
</reference>
<gene>
    <name evidence="5" type="ORF">LF543_04310</name>
</gene>